<protein>
    <submittedName>
        <fullName evidence="1">Uncharacterized protein</fullName>
    </submittedName>
</protein>
<evidence type="ECO:0000313" key="1">
    <source>
        <dbReference type="EMBL" id="CAC5424366.1"/>
    </source>
</evidence>
<dbReference type="EMBL" id="CACVKT020010008">
    <property type="protein sequence ID" value="CAC5424366.1"/>
    <property type="molecule type" value="Genomic_DNA"/>
</dbReference>
<gene>
    <name evidence="1" type="ORF">MCOR_56284</name>
</gene>
<dbReference type="AlphaFoldDB" id="A0A6J8EXG4"/>
<reference evidence="1 2" key="1">
    <citation type="submission" date="2020-06" db="EMBL/GenBank/DDBJ databases">
        <authorList>
            <person name="Li R."/>
            <person name="Bekaert M."/>
        </authorList>
    </citation>
    <scope>NUCLEOTIDE SEQUENCE [LARGE SCALE GENOMIC DNA]</scope>
    <source>
        <strain evidence="2">wild</strain>
    </source>
</reference>
<keyword evidence="2" id="KW-1185">Reference proteome</keyword>
<accession>A0A6J8EXG4</accession>
<organism evidence="1 2">
    <name type="scientific">Mytilus coruscus</name>
    <name type="common">Sea mussel</name>
    <dbReference type="NCBI Taxonomy" id="42192"/>
    <lineage>
        <taxon>Eukaryota</taxon>
        <taxon>Metazoa</taxon>
        <taxon>Spiralia</taxon>
        <taxon>Lophotrochozoa</taxon>
        <taxon>Mollusca</taxon>
        <taxon>Bivalvia</taxon>
        <taxon>Autobranchia</taxon>
        <taxon>Pteriomorphia</taxon>
        <taxon>Mytilida</taxon>
        <taxon>Mytiloidea</taxon>
        <taxon>Mytilidae</taxon>
        <taxon>Mytilinae</taxon>
        <taxon>Mytilus</taxon>
    </lineage>
</organism>
<proteinExistence type="predicted"/>
<name>A0A6J8EXG4_MYTCO</name>
<dbReference type="Proteomes" id="UP000507470">
    <property type="component" value="Unassembled WGS sequence"/>
</dbReference>
<sequence>MLSMYIFCSQILTKEQINASRMSIITLTVLTDALMIDLLWILLLSDREQNVIFLICMLNSDDKIDTCLQKGSWGGTLKDIQETDKKIGDDIERIRLIRNEIQHLSAFAIDNSRFRELCRLVRNVAKRMELNNNKSTDYTNGVKDILQQEISHKQLEEQE</sequence>
<evidence type="ECO:0000313" key="2">
    <source>
        <dbReference type="Proteomes" id="UP000507470"/>
    </source>
</evidence>